<feature type="compositionally biased region" description="Basic and acidic residues" evidence="1">
    <location>
        <begin position="201"/>
        <end position="212"/>
    </location>
</feature>
<proteinExistence type="predicted"/>
<sequence length="1494" mass="169494">MMNMWKVRELVDRATNVVMNYTETEAKVREATNDDAWGPTGAMMQELTQATFTYEQFPEVMSMLWKRLLQENKRNWRRTYKSLLLLNYLVRNGSERVVTSSREHIYDLRSLENYTFVDEFGKDQGINIRHKVRELIDFIQDDDKLREERKKAKKNKDKYIGMSSKAMAMCVGSGGGDRWMDNPKWSSNKSSTGTSGDGYNDWDRENRPKGFEDENNSITISKHSMRSEIPQSLLIFKMIQNVFKTDDGDREDSDNEAHTSSKKNSGSGVGERREYRDAMDSIERVSKPTTSVASTNNSSPTRVPRIIKKVDLGAAANYGKDQVSSSPSQLQPTSRNKNDIFNDIFDTQNDNNITVSSKWPADNNEDDDFNPRAENYAPLPSGQNVSDFGDFTSPCLLSLKVSSKWPADNNEDDDFNPRAENYAPLPSGQNVSDFGDFTSAFSSPSTKTKENRGSDEFADFTSAFNSSMSITQQPQMSLINPMIPSVGSPVSDNLIMPMNARINTSFTSGNDLFNATQPQQPLTNQPQIINNSNNNATMSNTDLLSDLTDFNASLGSSITQTNNLNNANLFNSDPIGPLNNSASSGFEETRERHASHQLLEVLRDLSTHKSQSSLKRLRGTILEYLEFLPGPLTPQKCTGQDSDYELDVLAYSRVLESLVEIFDCHFPLSNEAVDATVCNLFILDGASCQLLNESLLILTQALKKADDARLIECFGIILEKLIKSDALLSAIMLISLPNRVANKMQRNLLECFKLKNFASIVCFATSRAIYTLNEALYLYKIEVDTAVMSMLISKIFFILNSNDLLSVVDIITEWCISNVNNIRPFVQKILLNIEAHSVENVAILFLKHSRFVPNIFGDLIRNDNWRHTLATRIPLMSWYKDEQLIKNFISYLYHAQSADDRILVDITKKLIDIWGDQSALNHTTFDQHLYITKLIILAVRIIKSSLLSNEQSEIQQLVFAGIPAHLSSTEVEVRAIGMVTGEILTELLVDVKKIDDKLKFEYDGMDKNTMQLVNALRALRISYPNPNDSEDRCKDLTLNNMEFPNLGMKKVFELGVECGILTDPRASIDERSTHTVEAMKLPVKKETMIIVTENAAAQDEELDSDDDLVPYDMSNDARESERLKPLYLRDLRDNLVNTDSKNLENPEIFSETLKISEELIIRQLGNDDPSFACELLEIFLNLQERGSVDDFEVLTFKACVAIVTVHPNETAKYICVEFHSELSKYSVQQRLLMLNILCEAASSLSRIPVTSDISSTVTVTTLAKRKKLSRPINLFIETDKSKKYESMYDDDYDDPTNDACTSIDWYEIVQDRIHSKTRHFAHETKLPKTTINKFGNFVSSFFYPLIYGFGNPRQSFMYELPQSYQDHESILLTRYLETLATIMIAAQNCPLSVKMAKEILELAWTLRYHERGRVRLAIMKCVAAVLISVPEFELKRELLSALMEIRLWLVDATKNSLIGDPDKNCQELGKHVLYLINSIFQEVIKQELQIDNFL</sequence>
<dbReference type="Gene3D" id="1.25.40.90">
    <property type="match status" value="1"/>
</dbReference>
<dbReference type="SUPFAM" id="SSF48464">
    <property type="entry name" value="ENTH/VHS domain"/>
    <property type="match status" value="1"/>
</dbReference>
<dbReference type="InterPro" id="IPR019337">
    <property type="entry name" value="Telomere_length_regulation_dom"/>
</dbReference>
<dbReference type="GO" id="GO:0030276">
    <property type="term" value="F:clathrin binding"/>
    <property type="evidence" value="ECO:0007669"/>
    <property type="project" value="TreeGrafter"/>
</dbReference>
<dbReference type="GO" id="GO:0005886">
    <property type="term" value="C:plasma membrane"/>
    <property type="evidence" value="ECO:0007669"/>
    <property type="project" value="TreeGrafter"/>
</dbReference>
<dbReference type="Proteomes" id="UP000695007">
    <property type="component" value="Unplaced"/>
</dbReference>
<dbReference type="PANTHER" id="PTHR12276:SF45">
    <property type="entry name" value="CLATHRIN INTERACTOR 1"/>
    <property type="match status" value="1"/>
</dbReference>
<dbReference type="Pfam" id="PF10193">
    <property type="entry name" value="Telomere_reg-2"/>
    <property type="match status" value="1"/>
</dbReference>
<protein>
    <submittedName>
        <fullName evidence="4">Telomere length regulation protein TEL2 homolog</fullName>
    </submittedName>
</protein>
<accession>A0AAJ6YWL7</accession>
<dbReference type="GO" id="GO:0030125">
    <property type="term" value="C:clathrin vesicle coat"/>
    <property type="evidence" value="ECO:0007669"/>
    <property type="project" value="TreeGrafter"/>
</dbReference>
<dbReference type="FunFam" id="1.25.40.90:FF:000006">
    <property type="entry name" value="Clathrin interactor 1"/>
    <property type="match status" value="1"/>
</dbReference>
<evidence type="ECO:0000313" key="3">
    <source>
        <dbReference type="Proteomes" id="UP000695007"/>
    </source>
</evidence>
<feature type="compositionally biased region" description="Polar residues" evidence="1">
    <location>
        <begin position="184"/>
        <end position="194"/>
    </location>
</feature>
<dbReference type="CTD" id="42632"/>
<dbReference type="GO" id="GO:0006897">
    <property type="term" value="P:endocytosis"/>
    <property type="evidence" value="ECO:0007669"/>
    <property type="project" value="TreeGrafter"/>
</dbReference>
<dbReference type="GO" id="GO:0005768">
    <property type="term" value="C:endosome"/>
    <property type="evidence" value="ECO:0007669"/>
    <property type="project" value="TreeGrafter"/>
</dbReference>
<name>A0AAJ6YWL7_9HYME</name>
<dbReference type="PANTHER" id="PTHR12276">
    <property type="entry name" value="EPSIN/ENT-RELATED"/>
    <property type="match status" value="1"/>
</dbReference>
<evidence type="ECO:0000256" key="1">
    <source>
        <dbReference type="SAM" id="MobiDB-lite"/>
    </source>
</evidence>
<dbReference type="SMART" id="SM00273">
    <property type="entry name" value="ENTH"/>
    <property type="match status" value="1"/>
</dbReference>
<dbReference type="InterPro" id="IPR038528">
    <property type="entry name" value="TEL2_C_sf"/>
</dbReference>
<dbReference type="CDD" id="cd16989">
    <property type="entry name" value="ENTH_EpsinR"/>
    <property type="match status" value="1"/>
</dbReference>
<keyword evidence="3" id="KW-1185">Reference proteome</keyword>
<dbReference type="GeneID" id="105368359"/>
<organism evidence="3 4">
    <name type="scientific">Ceratosolen solmsi marchali</name>
    <dbReference type="NCBI Taxonomy" id="326594"/>
    <lineage>
        <taxon>Eukaryota</taxon>
        <taxon>Metazoa</taxon>
        <taxon>Ecdysozoa</taxon>
        <taxon>Arthropoda</taxon>
        <taxon>Hexapoda</taxon>
        <taxon>Insecta</taxon>
        <taxon>Pterygota</taxon>
        <taxon>Neoptera</taxon>
        <taxon>Endopterygota</taxon>
        <taxon>Hymenoptera</taxon>
        <taxon>Apocrita</taxon>
        <taxon>Proctotrupomorpha</taxon>
        <taxon>Chalcidoidea</taxon>
        <taxon>Agaonidae</taxon>
        <taxon>Agaoninae</taxon>
        <taxon>Ceratosolen</taxon>
    </lineage>
</organism>
<dbReference type="Pfam" id="PF01417">
    <property type="entry name" value="ENTH"/>
    <property type="match status" value="1"/>
</dbReference>
<feature type="region of interest" description="Disordered" evidence="1">
    <location>
        <begin position="425"/>
        <end position="454"/>
    </location>
</feature>
<dbReference type="InterPro" id="IPR013809">
    <property type="entry name" value="ENTH"/>
</dbReference>
<reference evidence="4" key="1">
    <citation type="submission" date="2025-08" db="UniProtKB">
        <authorList>
            <consortium name="RefSeq"/>
        </authorList>
    </citation>
    <scope>IDENTIFICATION</scope>
</reference>
<dbReference type="Gene3D" id="1.25.40.720">
    <property type="entry name" value="Telomere length regulation protein 2, C-terminal domain"/>
    <property type="match status" value="2"/>
</dbReference>
<gene>
    <name evidence="4" type="primary">LOC105368359</name>
</gene>
<dbReference type="GO" id="GO:0005543">
    <property type="term" value="F:phospholipid binding"/>
    <property type="evidence" value="ECO:0007669"/>
    <property type="project" value="TreeGrafter"/>
</dbReference>
<feature type="region of interest" description="Disordered" evidence="1">
    <location>
        <begin position="246"/>
        <end position="301"/>
    </location>
</feature>
<evidence type="ECO:0000313" key="4">
    <source>
        <dbReference type="RefSeq" id="XP_011505666.1"/>
    </source>
</evidence>
<feature type="region of interest" description="Disordered" evidence="1">
    <location>
        <begin position="179"/>
        <end position="223"/>
    </location>
</feature>
<feature type="domain" description="ENTH" evidence="2">
    <location>
        <begin position="16"/>
        <end position="149"/>
    </location>
</feature>
<evidence type="ECO:0000259" key="2">
    <source>
        <dbReference type="PROSITE" id="PS50942"/>
    </source>
</evidence>
<dbReference type="PROSITE" id="PS50942">
    <property type="entry name" value="ENTH"/>
    <property type="match status" value="1"/>
</dbReference>
<feature type="compositionally biased region" description="Polar residues" evidence="1">
    <location>
        <begin position="287"/>
        <end position="301"/>
    </location>
</feature>
<feature type="compositionally biased region" description="Basic and acidic residues" evidence="1">
    <location>
        <begin position="270"/>
        <end position="286"/>
    </location>
</feature>
<dbReference type="RefSeq" id="XP_011505666.1">
    <property type="nucleotide sequence ID" value="XM_011507364.1"/>
</dbReference>
<dbReference type="InterPro" id="IPR008942">
    <property type="entry name" value="ENTH_VHS"/>
</dbReference>
<dbReference type="KEGG" id="csol:105368359"/>